<dbReference type="InterPro" id="IPR010368">
    <property type="entry name" value="Com_YlbF"/>
</dbReference>
<dbReference type="PANTHER" id="PTHR38448">
    <property type="entry name" value="REGULATORY PROTEIN YLBF-RELATED"/>
    <property type="match status" value="1"/>
</dbReference>
<dbReference type="Proteomes" id="UP000680304">
    <property type="component" value="Unassembled WGS sequence"/>
</dbReference>
<dbReference type="Gene3D" id="1.20.1500.10">
    <property type="entry name" value="YheA/YmcA-like"/>
    <property type="match status" value="1"/>
</dbReference>
<accession>A0ABQ4N4I1</accession>
<name>A0ABQ4N4I1_9BACL</name>
<dbReference type="InterPro" id="IPR052767">
    <property type="entry name" value="Bact_com_dev_regulator"/>
</dbReference>
<dbReference type="EMBL" id="BOVJ01000054">
    <property type="protein sequence ID" value="GIQ63114.1"/>
    <property type="molecule type" value="Genomic_DNA"/>
</dbReference>
<evidence type="ECO:0008006" key="3">
    <source>
        <dbReference type="Google" id="ProtNLM"/>
    </source>
</evidence>
<dbReference type="InterPro" id="IPR023378">
    <property type="entry name" value="YheA/YmcA-like_dom_sf"/>
</dbReference>
<dbReference type="PANTHER" id="PTHR38448:SF2">
    <property type="entry name" value="REGULATORY PROTEIN YLBF"/>
    <property type="match status" value="1"/>
</dbReference>
<organism evidence="1 2">
    <name type="scientific">Paenibacillus cisolokensis</name>
    <dbReference type="NCBI Taxonomy" id="1658519"/>
    <lineage>
        <taxon>Bacteria</taxon>
        <taxon>Bacillati</taxon>
        <taxon>Bacillota</taxon>
        <taxon>Bacilli</taxon>
        <taxon>Bacillales</taxon>
        <taxon>Paenibacillaceae</taxon>
        <taxon>Paenibacillus</taxon>
    </lineage>
</organism>
<proteinExistence type="predicted"/>
<keyword evidence="2" id="KW-1185">Reference proteome</keyword>
<evidence type="ECO:0000313" key="2">
    <source>
        <dbReference type="Proteomes" id="UP000680304"/>
    </source>
</evidence>
<evidence type="ECO:0000313" key="1">
    <source>
        <dbReference type="EMBL" id="GIQ63114.1"/>
    </source>
</evidence>
<dbReference type="RefSeq" id="WP_062492488.1">
    <property type="nucleotide sequence ID" value="NZ_BOVJ01000054.1"/>
</dbReference>
<protein>
    <recommendedName>
        <fullName evidence="3">YlbF family regulator</fullName>
    </recommendedName>
</protein>
<sequence length="162" mass="17685">MANAERLPEYAVSVTDHVGEPLDMAAVLLRAYELGDLINSSAEVAEYLYWKSVVERDEEVRRQSAEFARLKEKFADCERFGRFHPDYHEAKDALKAAERALDALEPVRRFKQAEKAVDELLYDVAVLLARAVSDSVKVPGNDKIGLGCGSGGSCSCGSGGCG</sequence>
<reference evidence="1 2" key="1">
    <citation type="submission" date="2021-04" db="EMBL/GenBank/DDBJ databases">
        <title>Draft genome sequence of Paenibacillus cisolokensis, LC2-13A.</title>
        <authorList>
            <person name="Uke A."/>
            <person name="Chhe C."/>
            <person name="Baramee S."/>
            <person name="Kosugi A."/>
        </authorList>
    </citation>
    <scope>NUCLEOTIDE SEQUENCE [LARGE SCALE GENOMIC DNA]</scope>
    <source>
        <strain evidence="1 2">LC2-13A</strain>
    </source>
</reference>
<dbReference type="Pfam" id="PF06133">
    <property type="entry name" value="Com_YlbF"/>
    <property type="match status" value="1"/>
</dbReference>
<comment type="caution">
    <text evidence="1">The sequence shown here is derived from an EMBL/GenBank/DDBJ whole genome shotgun (WGS) entry which is preliminary data.</text>
</comment>
<gene>
    <name evidence="1" type="ORF">PACILC2_16820</name>
</gene>
<dbReference type="SUPFAM" id="SSF158622">
    <property type="entry name" value="YheA/YmcA-like"/>
    <property type="match status" value="1"/>
</dbReference>